<keyword evidence="1" id="KW-0812">Transmembrane</keyword>
<dbReference type="Proteomes" id="UP001500556">
    <property type="component" value="Unassembled WGS sequence"/>
</dbReference>
<evidence type="ECO:0000313" key="3">
    <source>
        <dbReference type="Proteomes" id="UP001500556"/>
    </source>
</evidence>
<sequence length="118" mass="11940">MRVAALGWMVLALVFLDEVLAAVAAGVWGQHTGGPALAVAAPVAVVAVWWAFASPKARYGGPVVRPVVKVLVFGLASAGLWAAGHPTAAVALLVFSVVVNALAQLPSVRALVAEPVTP</sequence>
<reference evidence="3" key="1">
    <citation type="journal article" date="2019" name="Int. J. Syst. Evol. Microbiol.">
        <title>The Global Catalogue of Microorganisms (GCM) 10K type strain sequencing project: providing services to taxonomists for standard genome sequencing and annotation.</title>
        <authorList>
            <consortium name="The Broad Institute Genomics Platform"/>
            <consortium name="The Broad Institute Genome Sequencing Center for Infectious Disease"/>
            <person name="Wu L."/>
            <person name="Ma J."/>
        </authorList>
    </citation>
    <scope>NUCLEOTIDE SEQUENCE [LARGE SCALE GENOMIC DNA]</scope>
    <source>
        <strain evidence="3">JCM 18961</strain>
    </source>
</reference>
<keyword evidence="1" id="KW-1133">Transmembrane helix</keyword>
<comment type="caution">
    <text evidence="2">The sequence shown here is derived from an EMBL/GenBank/DDBJ whole genome shotgun (WGS) entry which is preliminary data.</text>
</comment>
<evidence type="ECO:0000256" key="1">
    <source>
        <dbReference type="SAM" id="Phobius"/>
    </source>
</evidence>
<proteinExistence type="predicted"/>
<accession>A0ABP8XUC4</accession>
<feature type="transmembrane region" description="Helical" evidence="1">
    <location>
        <begin position="89"/>
        <end position="112"/>
    </location>
</feature>
<protein>
    <recommendedName>
        <fullName evidence="4">DUF2568 domain-containing protein</fullName>
    </recommendedName>
</protein>
<organism evidence="2 3">
    <name type="scientific">Pedococcus ginsenosidimutans</name>
    <dbReference type="NCBI Taxonomy" id="490570"/>
    <lineage>
        <taxon>Bacteria</taxon>
        <taxon>Bacillati</taxon>
        <taxon>Actinomycetota</taxon>
        <taxon>Actinomycetes</taxon>
        <taxon>Micrococcales</taxon>
        <taxon>Intrasporangiaceae</taxon>
        <taxon>Pedococcus</taxon>
    </lineage>
</organism>
<evidence type="ECO:0008006" key="4">
    <source>
        <dbReference type="Google" id="ProtNLM"/>
    </source>
</evidence>
<gene>
    <name evidence="2" type="ORF">GCM10025782_06850</name>
</gene>
<keyword evidence="1" id="KW-0472">Membrane</keyword>
<dbReference type="InterPro" id="IPR021214">
    <property type="entry name" value="DUF2568"/>
</dbReference>
<keyword evidence="3" id="KW-1185">Reference proteome</keyword>
<evidence type="ECO:0000313" key="2">
    <source>
        <dbReference type="EMBL" id="GAA4713283.1"/>
    </source>
</evidence>
<dbReference type="EMBL" id="BAABLO010000001">
    <property type="protein sequence ID" value="GAA4713283.1"/>
    <property type="molecule type" value="Genomic_DNA"/>
</dbReference>
<name>A0ABP8XUC4_9MICO</name>
<feature type="transmembrane region" description="Helical" evidence="1">
    <location>
        <begin position="37"/>
        <end position="54"/>
    </location>
</feature>
<dbReference type="Pfam" id="PF10823">
    <property type="entry name" value="DUF2568"/>
    <property type="match status" value="1"/>
</dbReference>